<dbReference type="EMBL" id="JACPRF010000390">
    <property type="protein sequence ID" value="MBI2877752.1"/>
    <property type="molecule type" value="Genomic_DNA"/>
</dbReference>
<protein>
    <recommendedName>
        <fullName evidence="3">RidA family protein</fullName>
    </recommendedName>
</protein>
<name>A0A932FXW1_UNCTE</name>
<reference evidence="1" key="1">
    <citation type="submission" date="2020-07" db="EMBL/GenBank/DDBJ databases">
        <title>Huge and variable diversity of episymbiotic CPR bacteria and DPANN archaea in groundwater ecosystems.</title>
        <authorList>
            <person name="He C.Y."/>
            <person name="Keren R."/>
            <person name="Whittaker M."/>
            <person name="Farag I.F."/>
            <person name="Doudna J."/>
            <person name="Cate J.H.D."/>
            <person name="Banfield J.F."/>
        </authorList>
    </citation>
    <scope>NUCLEOTIDE SEQUENCE</scope>
    <source>
        <strain evidence="1">NC_groundwater_672_Ag_B-0.1um_62_36</strain>
    </source>
</reference>
<evidence type="ECO:0000313" key="1">
    <source>
        <dbReference type="EMBL" id="MBI2877752.1"/>
    </source>
</evidence>
<accession>A0A932FXW1</accession>
<gene>
    <name evidence="1" type="ORF">HYY20_12815</name>
</gene>
<dbReference type="PANTHER" id="PTHR11803:SF39">
    <property type="entry name" value="2-IMINOBUTANOATE_2-IMINOPROPANOATE DEAMINASE"/>
    <property type="match status" value="1"/>
</dbReference>
<proteinExistence type="predicted"/>
<dbReference type="AlphaFoldDB" id="A0A932FXW1"/>
<dbReference type="GO" id="GO:0005829">
    <property type="term" value="C:cytosol"/>
    <property type="evidence" value="ECO:0007669"/>
    <property type="project" value="TreeGrafter"/>
</dbReference>
<sequence>MARKRLIDPGWSWDDTYTFSQGVRSGDLLFVAGQGAFDPSGNLVGRGDIAAQTRQIFENMKAILGAEGALLNDVVNLKVFLGSADYVEPVHQVRAEYFKGERPSSSGVEAGDLVLEGMLIEIDAVAALGAARANRATLDPGWSWDDRFIFSQGVAAGDLIFVSGQLPLDAQGNLVGRGDSAAQARQVFSNMRAVLEQAGAGMDDVVMITSFFADIGNLSGIHQVRREFFREPFPASTGVEVRRLPFEGMLLEVDAIAVRGGLKKEVVDPGWAWDDQFAFSQAIRAGDLLFVSGQVALDPAGKVVGQEGDMAAQTRQVFENLQAILGAAGASLDDVVKLHSYLPDVSRYGAGHEVRARYLTRDYPASRGVGVKALAFPGLLLEVDVIAALGK</sequence>
<evidence type="ECO:0000313" key="2">
    <source>
        <dbReference type="Proteomes" id="UP000769766"/>
    </source>
</evidence>
<dbReference type="Pfam" id="PF01042">
    <property type="entry name" value="Ribonuc_L-PSP"/>
    <property type="match status" value="3"/>
</dbReference>
<dbReference type="Proteomes" id="UP000769766">
    <property type="component" value="Unassembled WGS sequence"/>
</dbReference>
<evidence type="ECO:0008006" key="3">
    <source>
        <dbReference type="Google" id="ProtNLM"/>
    </source>
</evidence>
<dbReference type="SUPFAM" id="SSF55298">
    <property type="entry name" value="YjgF-like"/>
    <property type="match status" value="3"/>
</dbReference>
<dbReference type="CDD" id="cd00448">
    <property type="entry name" value="YjgF_YER057c_UK114_family"/>
    <property type="match status" value="3"/>
</dbReference>
<dbReference type="PANTHER" id="PTHR11803">
    <property type="entry name" value="2-IMINOBUTANOATE/2-IMINOPROPANOATE DEAMINASE RIDA"/>
    <property type="match status" value="1"/>
</dbReference>
<dbReference type="Gene3D" id="3.30.1330.40">
    <property type="entry name" value="RutC-like"/>
    <property type="match status" value="3"/>
</dbReference>
<dbReference type="InterPro" id="IPR035959">
    <property type="entry name" value="RutC-like_sf"/>
</dbReference>
<dbReference type="GO" id="GO:0019239">
    <property type="term" value="F:deaminase activity"/>
    <property type="evidence" value="ECO:0007669"/>
    <property type="project" value="TreeGrafter"/>
</dbReference>
<dbReference type="InterPro" id="IPR006175">
    <property type="entry name" value="YjgF/YER057c/UK114"/>
</dbReference>
<organism evidence="1 2">
    <name type="scientific">Tectimicrobiota bacterium</name>
    <dbReference type="NCBI Taxonomy" id="2528274"/>
    <lineage>
        <taxon>Bacteria</taxon>
        <taxon>Pseudomonadati</taxon>
        <taxon>Nitrospinota/Tectimicrobiota group</taxon>
        <taxon>Candidatus Tectimicrobiota</taxon>
    </lineage>
</organism>
<comment type="caution">
    <text evidence="1">The sequence shown here is derived from an EMBL/GenBank/DDBJ whole genome shotgun (WGS) entry which is preliminary data.</text>
</comment>